<dbReference type="RefSeq" id="XP_035319131.1">
    <property type="nucleotide sequence ID" value="XM_035464893.1"/>
</dbReference>
<dbReference type="PANTHER" id="PTHR46896:SF3">
    <property type="entry name" value="FI06413P-RELATED"/>
    <property type="match status" value="1"/>
</dbReference>
<feature type="compositionally biased region" description="Polar residues" evidence="6">
    <location>
        <begin position="249"/>
        <end position="258"/>
    </location>
</feature>
<name>A0A9P4YT17_9HYPO</name>
<dbReference type="GO" id="GO:0006508">
    <property type="term" value="P:proteolysis"/>
    <property type="evidence" value="ECO:0007669"/>
    <property type="project" value="UniProtKB-KW"/>
</dbReference>
<sequence length="1166" mass="127920">MGLREAKWVGKGLNTSGRPLNTFSPRSSASGSRAQAAVAVPEPPRKRSRRDSSPSNGGVPPEYVTSRFFPGSPRTRPPPAYEAGTPDDPYELRSTTSNASNGNNHRASPATASLPEYRQAQPRISSSARRKRRRRNRQLQPHIVPGDVVDLSSTGHQRSETPDSPDVLAREGDDGSPSPSPYRRLDTTPGRAPVRKRAQPSPPSEPHVKRSKPSLPPREPIDISEDELQAMSRPDAPPSGVVPKKRKTNFSGLLQSPKKTAGRSRGDMQVTDFVSPSKRSPIEPANDGQRKSLSLIGAVSGSYTWFREQSGEEARLLPRRISQRESGSTDADVFDLAILNADGETVEDPPTTRRSRLWLQISTAKIQSVRYAADSPYVSIQRSSSPSAPPTLTLRFASVEEAHGFTEVMPHRMLRVSPPSAPAGAERAVPSTKIAAEIPFKGVDGDGEKTGLGESGKVKDRMLRIYDAIDVSRQAKSASSPSDPPPLRTYGNRETRRSGRPSPGPVAAETARSREPWTASNPSWMDGWHQSLVYPATGKNRATVDAADIPRLDDGEFLNDNIISFYLRYLQVQSEKERPGLLSRVHIFSSFFFEKLKASTRNRYDGVRSWTAKIDLLSYDYIVVPVNENAHWYLAVICNVSRALPGAQDGGSPERSKDGAAAEANLPAVEERVRRISIGSGSLTTPVRATRAADTNSPPPRTPTPSRQYSSSSSSRPRPPRRSTGGGEPDAKEPKIITLDSLGSAHPSTCRILREYLAEEAKDKKGVELAFSPSGMTAKGIPEQDNFCDCGVFVLGYMEELMRDPDAACAKLLRREPLGWDVNPVRLRARIRDLLFDLQREQKERHDMEKAERKRAKREKREKTEKTRTPSAATSAAASPAASAAPAPAAAAVTSSDEQTSADKTASLPYDTEQPETGDGETEEDNGHVTSHHRHHHQQQQQQQQGRGRQDVETRESPRAVDRIGDEDTSSKKDDQSWVDSEHLHDAKTTTSHDQGPTTLKSRATSPEWMDTPPPPLPAAPTTRHSPTTAAPAPAPTTFVERIPSSASEDDGESSRGHRTRKTSDEITARQTRPVVQSIEINDDDDGDDAGSKSAAVTPRQARSRPQHRHSVSASFSRRLRKPDVIVDVDAPPDVDTDMEVKMGVDPTRRKPEYHGIERFRDEDQI</sequence>
<dbReference type="OrthoDB" id="442460at2759"/>
<dbReference type="AlphaFoldDB" id="A0A9P4YT17"/>
<comment type="caution">
    <text evidence="8">The sequence shown here is derived from an EMBL/GenBank/DDBJ whole genome shotgun (WGS) entry which is preliminary data.</text>
</comment>
<dbReference type="InterPro" id="IPR003653">
    <property type="entry name" value="Peptidase_C48_C"/>
</dbReference>
<keyword evidence="4" id="KW-0833">Ubl conjugation pathway</keyword>
<evidence type="ECO:0000259" key="7">
    <source>
        <dbReference type="PROSITE" id="PS50600"/>
    </source>
</evidence>
<reference evidence="8" key="1">
    <citation type="submission" date="2020-03" db="EMBL/GenBank/DDBJ databases">
        <title>Site-based positive gene gene selection in Geosmithia morbida across the United States reveals a broad range of putative effectors and factors for local host and environmental adapation.</title>
        <authorList>
            <person name="Onufrak A."/>
            <person name="Murdoch R.W."/>
            <person name="Gazis R."/>
            <person name="Huff M."/>
            <person name="Staton M."/>
            <person name="Klingeman W."/>
            <person name="Hadziabdic D."/>
        </authorList>
    </citation>
    <scope>NUCLEOTIDE SEQUENCE</scope>
    <source>
        <strain evidence="8">1262</strain>
    </source>
</reference>
<feature type="compositionally biased region" description="Basic and acidic residues" evidence="6">
    <location>
        <begin position="948"/>
        <end position="988"/>
    </location>
</feature>
<evidence type="ECO:0000313" key="8">
    <source>
        <dbReference type="EMBL" id="KAF4120479.1"/>
    </source>
</evidence>
<evidence type="ECO:0000256" key="2">
    <source>
        <dbReference type="ARBA" id="ARBA00022553"/>
    </source>
</evidence>
<dbReference type="GO" id="GO:0005634">
    <property type="term" value="C:nucleus"/>
    <property type="evidence" value="ECO:0007669"/>
    <property type="project" value="TreeGrafter"/>
</dbReference>
<dbReference type="PANTHER" id="PTHR46896">
    <property type="entry name" value="SENTRIN-SPECIFIC PROTEASE"/>
    <property type="match status" value="1"/>
</dbReference>
<feature type="compositionally biased region" description="Basic residues" evidence="6">
    <location>
        <begin position="128"/>
        <end position="137"/>
    </location>
</feature>
<dbReference type="InterPro" id="IPR057501">
    <property type="entry name" value="DeUb_enz_PH"/>
</dbReference>
<feature type="region of interest" description="Disordered" evidence="6">
    <location>
        <begin position="646"/>
        <end position="734"/>
    </location>
</feature>
<dbReference type="SUPFAM" id="SSF54001">
    <property type="entry name" value="Cysteine proteinases"/>
    <property type="match status" value="1"/>
</dbReference>
<feature type="compositionally biased region" description="Polar residues" evidence="6">
    <location>
        <begin position="13"/>
        <end position="23"/>
    </location>
</feature>
<dbReference type="GO" id="GO:0016926">
    <property type="term" value="P:protein desumoylation"/>
    <property type="evidence" value="ECO:0007669"/>
    <property type="project" value="TreeGrafter"/>
</dbReference>
<dbReference type="InterPro" id="IPR038765">
    <property type="entry name" value="Papain-like_cys_pep_sf"/>
</dbReference>
<evidence type="ECO:0000313" key="9">
    <source>
        <dbReference type="Proteomes" id="UP000749293"/>
    </source>
</evidence>
<keyword evidence="9" id="KW-1185">Reference proteome</keyword>
<organism evidence="8 9">
    <name type="scientific">Geosmithia morbida</name>
    <dbReference type="NCBI Taxonomy" id="1094350"/>
    <lineage>
        <taxon>Eukaryota</taxon>
        <taxon>Fungi</taxon>
        <taxon>Dikarya</taxon>
        <taxon>Ascomycota</taxon>
        <taxon>Pezizomycotina</taxon>
        <taxon>Sordariomycetes</taxon>
        <taxon>Hypocreomycetidae</taxon>
        <taxon>Hypocreales</taxon>
        <taxon>Bionectriaceae</taxon>
        <taxon>Geosmithia</taxon>
    </lineage>
</organism>
<dbReference type="Pfam" id="PF02902">
    <property type="entry name" value="Peptidase_C48"/>
    <property type="match status" value="1"/>
</dbReference>
<feature type="compositionally biased region" description="Basic residues" evidence="6">
    <location>
        <begin position="1102"/>
        <end position="1111"/>
    </location>
</feature>
<feature type="compositionally biased region" description="Basic and acidic residues" evidence="6">
    <location>
        <begin position="1139"/>
        <end position="1166"/>
    </location>
</feature>
<feature type="compositionally biased region" description="Low complexity" evidence="6">
    <location>
        <begin position="704"/>
        <end position="716"/>
    </location>
</feature>
<accession>A0A9P4YT17</accession>
<feature type="compositionally biased region" description="Polar residues" evidence="6">
    <location>
        <begin position="93"/>
        <end position="106"/>
    </location>
</feature>
<feature type="domain" description="Ubiquitin-like protease family profile" evidence="7">
    <location>
        <begin position="542"/>
        <end position="801"/>
    </location>
</feature>
<gene>
    <name evidence="8" type="ORF">GMORB2_2917</name>
</gene>
<dbReference type="PROSITE" id="PS50600">
    <property type="entry name" value="ULP_PROTEASE"/>
    <property type="match status" value="1"/>
</dbReference>
<feature type="compositionally biased region" description="Polar residues" evidence="6">
    <location>
        <begin position="893"/>
        <end position="904"/>
    </location>
</feature>
<dbReference type="InterPro" id="IPR051947">
    <property type="entry name" value="Sentrin-specific_protease"/>
</dbReference>
<evidence type="ECO:0000256" key="5">
    <source>
        <dbReference type="ARBA" id="ARBA00022801"/>
    </source>
</evidence>
<dbReference type="Pfam" id="PF25424">
    <property type="entry name" value="PH_35"/>
    <property type="match status" value="1"/>
</dbReference>
<feature type="compositionally biased region" description="Acidic residues" evidence="6">
    <location>
        <begin position="913"/>
        <end position="924"/>
    </location>
</feature>
<feature type="compositionally biased region" description="Low complexity" evidence="6">
    <location>
        <begin position="1020"/>
        <end position="1038"/>
    </location>
</feature>
<proteinExistence type="inferred from homology"/>
<dbReference type="EMBL" id="JAANYQ010000016">
    <property type="protein sequence ID" value="KAF4120479.1"/>
    <property type="molecule type" value="Genomic_DNA"/>
</dbReference>
<feature type="region of interest" description="Disordered" evidence="6">
    <location>
        <begin position="473"/>
        <end position="522"/>
    </location>
</feature>
<feature type="region of interest" description="Disordered" evidence="6">
    <location>
        <begin position="844"/>
        <end position="1166"/>
    </location>
</feature>
<evidence type="ECO:0000256" key="3">
    <source>
        <dbReference type="ARBA" id="ARBA00022670"/>
    </source>
</evidence>
<dbReference type="Proteomes" id="UP000749293">
    <property type="component" value="Unassembled WGS sequence"/>
</dbReference>
<comment type="similarity">
    <text evidence="1">Belongs to the peptidase C48 family.</text>
</comment>
<feature type="region of interest" description="Disordered" evidence="6">
    <location>
        <begin position="1"/>
        <end position="289"/>
    </location>
</feature>
<evidence type="ECO:0000256" key="4">
    <source>
        <dbReference type="ARBA" id="ARBA00022786"/>
    </source>
</evidence>
<dbReference type="Gene3D" id="3.40.395.10">
    <property type="entry name" value="Adenoviral Proteinase, Chain A"/>
    <property type="match status" value="1"/>
</dbReference>
<keyword evidence="5" id="KW-0378">Hydrolase</keyword>
<dbReference type="GO" id="GO:0005737">
    <property type="term" value="C:cytoplasm"/>
    <property type="evidence" value="ECO:0007669"/>
    <property type="project" value="TreeGrafter"/>
</dbReference>
<protein>
    <submittedName>
        <fullName evidence="8">Sentrin-specific protease 7</fullName>
    </submittedName>
</protein>
<feature type="compositionally biased region" description="Polar residues" evidence="6">
    <location>
        <begin position="989"/>
        <end position="1005"/>
    </location>
</feature>
<evidence type="ECO:0000256" key="6">
    <source>
        <dbReference type="SAM" id="MobiDB-lite"/>
    </source>
</evidence>
<feature type="compositionally biased region" description="Low complexity" evidence="6">
    <location>
        <begin position="869"/>
        <end position="892"/>
    </location>
</feature>
<dbReference type="GO" id="GO:0070139">
    <property type="term" value="F:SUMO-specific endopeptidase activity"/>
    <property type="evidence" value="ECO:0007669"/>
    <property type="project" value="TreeGrafter"/>
</dbReference>
<keyword evidence="3 8" id="KW-0645">Protease</keyword>
<keyword evidence="2" id="KW-0597">Phosphoprotein</keyword>
<evidence type="ECO:0000256" key="1">
    <source>
        <dbReference type="ARBA" id="ARBA00005234"/>
    </source>
</evidence>
<feature type="compositionally biased region" description="Low complexity" evidence="6">
    <location>
        <begin position="24"/>
        <end position="40"/>
    </location>
</feature>
<dbReference type="GeneID" id="55969145"/>
<feature type="compositionally biased region" description="Basic and acidic residues" evidence="6">
    <location>
        <begin position="859"/>
        <end position="868"/>
    </location>
</feature>